<dbReference type="RefSeq" id="WP_235849488.1">
    <property type="nucleotide sequence ID" value="NZ_AP022605.1"/>
</dbReference>
<dbReference type="AlphaFoldDB" id="A0A7I7VW11"/>
<keyword evidence="1" id="KW-0723">Serine/threonine-protein kinase</keyword>
<evidence type="ECO:0000313" key="3">
    <source>
        <dbReference type="EMBL" id="BBZ09479.1"/>
    </source>
</evidence>
<dbReference type="PANTHER" id="PTHR35526:SF3">
    <property type="entry name" value="ANTI-SIGMA-F FACTOR RSBW"/>
    <property type="match status" value="1"/>
</dbReference>
<dbReference type="InterPro" id="IPR003594">
    <property type="entry name" value="HATPase_dom"/>
</dbReference>
<keyword evidence="1" id="KW-0808">Transferase</keyword>
<dbReference type="InterPro" id="IPR050267">
    <property type="entry name" value="Anti-sigma-factor_SerPK"/>
</dbReference>
<dbReference type="InterPro" id="IPR036890">
    <property type="entry name" value="HATPase_C_sf"/>
</dbReference>
<dbReference type="GO" id="GO:0004674">
    <property type="term" value="F:protein serine/threonine kinase activity"/>
    <property type="evidence" value="ECO:0007669"/>
    <property type="project" value="UniProtKB-KW"/>
</dbReference>
<feature type="domain" description="Histidine kinase/HSP90-like ATPase" evidence="2">
    <location>
        <begin position="32"/>
        <end position="151"/>
    </location>
</feature>
<reference evidence="3 4" key="1">
    <citation type="journal article" date="2019" name="Emerg. Microbes Infect.">
        <title>Comprehensive subspecies identification of 175 nontuberculous mycobacteria species based on 7547 genomic profiles.</title>
        <authorList>
            <person name="Matsumoto Y."/>
            <person name="Kinjo T."/>
            <person name="Motooka D."/>
            <person name="Nabeya D."/>
            <person name="Jung N."/>
            <person name="Uechi K."/>
            <person name="Horii T."/>
            <person name="Iida T."/>
            <person name="Fujita J."/>
            <person name="Nakamura S."/>
        </authorList>
    </citation>
    <scope>NUCLEOTIDE SEQUENCE [LARGE SCALE GENOMIC DNA]</scope>
    <source>
        <strain evidence="3 4">JCM 12405</strain>
    </source>
</reference>
<dbReference type="SUPFAM" id="SSF55874">
    <property type="entry name" value="ATPase domain of HSP90 chaperone/DNA topoisomerase II/histidine kinase"/>
    <property type="match status" value="1"/>
</dbReference>
<protein>
    <recommendedName>
        <fullName evidence="2">Histidine kinase/HSP90-like ATPase domain-containing protein</fullName>
    </recommendedName>
</protein>
<dbReference type="CDD" id="cd16936">
    <property type="entry name" value="HATPase_RsbW-like"/>
    <property type="match status" value="1"/>
</dbReference>
<accession>A0A7I7VW11</accession>
<dbReference type="KEGG" id="mdr:MDOR_36480"/>
<name>A0A7I7VW11_9MYCO</name>
<keyword evidence="1" id="KW-0418">Kinase</keyword>
<evidence type="ECO:0000313" key="4">
    <source>
        <dbReference type="Proteomes" id="UP000467201"/>
    </source>
</evidence>
<dbReference type="Gene3D" id="3.30.565.10">
    <property type="entry name" value="Histidine kinase-like ATPase, C-terminal domain"/>
    <property type="match status" value="1"/>
</dbReference>
<proteinExistence type="predicted"/>
<dbReference type="EMBL" id="AP022605">
    <property type="protein sequence ID" value="BBZ09479.1"/>
    <property type="molecule type" value="Genomic_DNA"/>
</dbReference>
<gene>
    <name evidence="3" type="ORF">MDOR_36480</name>
</gene>
<sequence length="169" mass="18897">MTPRRIGYPGRTMGSSSLQPDGADVCLLRRAAADSQAVARLRKEFARWLCDHFELDDVRSSDVVLVVNEALSNAAEFAYRDREMGHNITLQTSYAADTGTLAITVADRGQWRQSDTSSQQRSRGRGIPLMRALSDRVDIEQTPQGTQVHLYFDRCQRRAPLRSRASAQA</sequence>
<dbReference type="Pfam" id="PF13581">
    <property type="entry name" value="HATPase_c_2"/>
    <property type="match status" value="1"/>
</dbReference>
<evidence type="ECO:0000256" key="1">
    <source>
        <dbReference type="ARBA" id="ARBA00022527"/>
    </source>
</evidence>
<evidence type="ECO:0000259" key="2">
    <source>
        <dbReference type="Pfam" id="PF13581"/>
    </source>
</evidence>
<organism evidence="3 4">
    <name type="scientific">Mycolicibacterium doricum</name>
    <dbReference type="NCBI Taxonomy" id="126673"/>
    <lineage>
        <taxon>Bacteria</taxon>
        <taxon>Bacillati</taxon>
        <taxon>Actinomycetota</taxon>
        <taxon>Actinomycetes</taxon>
        <taxon>Mycobacteriales</taxon>
        <taxon>Mycobacteriaceae</taxon>
        <taxon>Mycolicibacterium</taxon>
    </lineage>
</organism>
<dbReference type="PANTHER" id="PTHR35526">
    <property type="entry name" value="ANTI-SIGMA-F FACTOR RSBW-RELATED"/>
    <property type="match status" value="1"/>
</dbReference>
<dbReference type="Proteomes" id="UP000467201">
    <property type="component" value="Chromosome"/>
</dbReference>